<dbReference type="EMBL" id="QYBA01000233">
    <property type="protein sequence ID" value="TKY91250.1"/>
    <property type="molecule type" value="Genomic_DNA"/>
</dbReference>
<proteinExistence type="predicted"/>
<dbReference type="Proteomes" id="UP000315423">
    <property type="component" value="Unassembled WGS sequence"/>
</dbReference>
<reference evidence="1" key="1">
    <citation type="submission" date="2018-09" db="EMBL/GenBank/DDBJ databases">
        <title>A genomic encyclopedia of anaerobic methanotrophic archaea.</title>
        <authorList>
            <person name="Skennerton C.T."/>
            <person name="Chadwick G.L."/>
            <person name="Laso-Perez R."/>
            <person name="Leu A.O."/>
            <person name="Speth D.R."/>
            <person name="Yu H."/>
            <person name="Morgan-Lang C."/>
            <person name="Hatzenpichler R."/>
            <person name="Goudeau D."/>
            <person name="Malmstrom R."/>
            <person name="Woyke T."/>
            <person name="Hallam S."/>
            <person name="Tyson G.W."/>
            <person name="Wegener G."/>
            <person name="Boetius A."/>
            <person name="Orphan V.J."/>
        </authorList>
    </citation>
    <scope>NUCLEOTIDE SEQUENCE</scope>
    <source>
        <strain evidence="1">CONS3730D10UFb2</strain>
    </source>
</reference>
<organism evidence="1 2">
    <name type="scientific">Candidatus Methanomarinus sp</name>
    <dbReference type="NCBI Taxonomy" id="3386244"/>
    <lineage>
        <taxon>Archaea</taxon>
        <taxon>Methanobacteriati</taxon>
        <taxon>Methanobacteriota</taxon>
        <taxon>Stenosarchaea group</taxon>
        <taxon>Methanomicrobia</taxon>
        <taxon>Methanosarcinales</taxon>
        <taxon>ANME-2 cluster</taxon>
        <taxon>Candidatus Methanocomedenaceae</taxon>
        <taxon>Candidatus Methanomarinus</taxon>
    </lineage>
</organism>
<sequence>MKKKKIIVHFSVLLLMLIVILMQLPGSVADTDVTIRPSIMVECSVDPEYLMPGDEGTVAVTLKNAAKTYSYSVFVDENEEEVFELSAQVLDASLLSTDNIQVTSDSYHDVGLLGPGDTIDFTYSINIDQDAKDGIHFLNFVFVGGGDMYDVRWKVPVTVDSSQVEIISTESLDGSHYVVLDIANTRPNTINAVTIIPVTENVTFEPAQYFIGTMDSDEMFTIRFDVDTDDDIDRIRIKASFKNGNNWHESAIQTFGMNNSKHETAIESESNPLIIIGIVGGILVVLVVFFVIMRRRRRSNEES</sequence>
<protein>
    <submittedName>
        <fullName evidence="1">Uncharacterized protein</fullName>
    </submittedName>
</protein>
<evidence type="ECO:0000313" key="2">
    <source>
        <dbReference type="Proteomes" id="UP000315423"/>
    </source>
</evidence>
<gene>
    <name evidence="1" type="ORF">C5S46_06840</name>
</gene>
<evidence type="ECO:0000313" key="1">
    <source>
        <dbReference type="EMBL" id="TKY91250.1"/>
    </source>
</evidence>
<comment type="caution">
    <text evidence="1">The sequence shown here is derived from an EMBL/GenBank/DDBJ whole genome shotgun (WGS) entry which is preliminary data.</text>
</comment>
<accession>A0AC61S9Q7</accession>
<name>A0AC61S9Q7_9EURY</name>